<protein>
    <submittedName>
        <fullName evidence="3">Phage minor capsid protein 2</fullName>
    </submittedName>
</protein>
<dbReference type="EMBL" id="LT629742">
    <property type="protein sequence ID" value="SDT22693.1"/>
    <property type="molecule type" value="Genomic_DNA"/>
</dbReference>
<dbReference type="Gene3D" id="3.40.1350.120">
    <property type="match status" value="1"/>
</dbReference>
<proteinExistence type="predicted"/>
<dbReference type="CDD" id="cd13442">
    <property type="entry name" value="CDI_toxin_Bp1026b-like"/>
    <property type="match status" value="1"/>
</dbReference>
<evidence type="ECO:0000313" key="4">
    <source>
        <dbReference type="Proteomes" id="UP000181956"/>
    </source>
</evidence>
<feature type="domain" description="tRNA nuclease CdiA C-terminal" evidence="2">
    <location>
        <begin position="296"/>
        <end position="375"/>
    </location>
</feature>
<dbReference type="AlphaFoldDB" id="A0A1H1YML4"/>
<dbReference type="Pfam" id="PF06152">
    <property type="entry name" value="Phage_min_cap2"/>
    <property type="match status" value="1"/>
</dbReference>
<name>A0A1H1YML4_9MICO</name>
<gene>
    <name evidence="3" type="ORF">SAMN04489834_3141</name>
</gene>
<accession>A0A1H1YML4</accession>
<dbReference type="InterPro" id="IPR040559">
    <property type="entry name" value="CdiA_C"/>
</dbReference>
<dbReference type="InterPro" id="IPR009319">
    <property type="entry name" value="Phage_A118_VSP1"/>
</dbReference>
<organism evidence="3 4">
    <name type="scientific">Microterricola viridarii</name>
    <dbReference type="NCBI Taxonomy" id="412690"/>
    <lineage>
        <taxon>Bacteria</taxon>
        <taxon>Bacillati</taxon>
        <taxon>Actinomycetota</taxon>
        <taxon>Actinomycetes</taxon>
        <taxon>Micrococcales</taxon>
        <taxon>Microbacteriaceae</taxon>
        <taxon>Microterricola</taxon>
    </lineage>
</organism>
<dbReference type="Pfam" id="PF18451">
    <property type="entry name" value="CdiA_C"/>
    <property type="match status" value="1"/>
</dbReference>
<evidence type="ECO:0000256" key="1">
    <source>
        <dbReference type="SAM" id="Coils"/>
    </source>
</evidence>
<dbReference type="GO" id="GO:0005198">
    <property type="term" value="F:structural molecule activity"/>
    <property type="evidence" value="ECO:0007669"/>
    <property type="project" value="InterPro"/>
</dbReference>
<evidence type="ECO:0000259" key="2">
    <source>
        <dbReference type="Pfam" id="PF18451"/>
    </source>
</evidence>
<feature type="coiled-coil region" evidence="1">
    <location>
        <begin position="150"/>
        <end position="177"/>
    </location>
</feature>
<sequence length="381" mass="41947">MLGITTSRVQQAQTVQRFLSEGITDFVDRGGRRWTIGSYAEMAGRTTVNRAFNDAGVWRMQQSGISLVTVVRGLDSREKCAQWAGRILSTDGTYQLPHTTGMGTVTVVVAGTVDGARNTGWNHPNCRFRLVAFLPGLTVPQADTTYDPAAERERAEQRRLEREIRAAKRKEAVAMDDVQRAKARAKVGGAQAQMRGFIQETGRHRQSYREQLHFADGRGGRAAGGEAFTARPHRPLIAADRVSARNLDDVREAQRGAQSVPQGAYPRAHELATGDRLARAGINVQWRVEDFTPGVKNPDVTIAGHIWDFKSPEGGGKNTISNQFSRAKEQGVQRIVIDLARSPLDATAALAESRRRLAGGDWFTEVIFIDQAGTVTWLTKE</sequence>
<dbReference type="Proteomes" id="UP000181956">
    <property type="component" value="Chromosome I"/>
</dbReference>
<evidence type="ECO:0000313" key="3">
    <source>
        <dbReference type="EMBL" id="SDT22693.1"/>
    </source>
</evidence>
<dbReference type="InterPro" id="IPR033806">
    <property type="entry name" value="CDI_toxin_Bp1026b-like"/>
</dbReference>
<keyword evidence="4" id="KW-1185">Reference proteome</keyword>
<reference evidence="4" key="1">
    <citation type="submission" date="2016-10" db="EMBL/GenBank/DDBJ databases">
        <authorList>
            <person name="Varghese N."/>
            <person name="Submissions S."/>
        </authorList>
    </citation>
    <scope>NUCLEOTIDE SEQUENCE [LARGE SCALE GENOMIC DNA]</scope>
    <source>
        <strain evidence="4">DSM 21772</strain>
    </source>
</reference>
<dbReference type="STRING" id="412690.SAMN04489834_3141"/>
<dbReference type="GO" id="GO:0004549">
    <property type="term" value="F:tRNA-specific ribonuclease activity"/>
    <property type="evidence" value="ECO:0007669"/>
    <property type="project" value="InterPro"/>
</dbReference>
<keyword evidence="1" id="KW-0175">Coiled coil</keyword>
<dbReference type="OrthoDB" id="3197444at2"/>
<dbReference type="RefSeq" id="WP_083364870.1">
    <property type="nucleotide sequence ID" value="NZ_LT629742.1"/>
</dbReference>